<feature type="transmembrane region" description="Helical" evidence="2">
    <location>
        <begin position="47"/>
        <end position="68"/>
    </location>
</feature>
<accession>A0A7C8M555</accession>
<protein>
    <submittedName>
        <fullName evidence="3">Uncharacterized protein</fullName>
    </submittedName>
</protein>
<evidence type="ECO:0000313" key="4">
    <source>
        <dbReference type="Proteomes" id="UP000481861"/>
    </source>
</evidence>
<reference evidence="3 4" key="1">
    <citation type="submission" date="2020-01" db="EMBL/GenBank/DDBJ databases">
        <authorList>
            <consortium name="DOE Joint Genome Institute"/>
            <person name="Haridas S."/>
            <person name="Albert R."/>
            <person name="Binder M."/>
            <person name="Bloem J."/>
            <person name="Labutti K."/>
            <person name="Salamov A."/>
            <person name="Andreopoulos B."/>
            <person name="Baker S.E."/>
            <person name="Barry K."/>
            <person name="Bills G."/>
            <person name="Bluhm B.H."/>
            <person name="Cannon C."/>
            <person name="Castanera R."/>
            <person name="Culley D.E."/>
            <person name="Daum C."/>
            <person name="Ezra D."/>
            <person name="Gonzalez J.B."/>
            <person name="Henrissat B."/>
            <person name="Kuo A."/>
            <person name="Liang C."/>
            <person name="Lipzen A."/>
            <person name="Lutzoni F."/>
            <person name="Magnuson J."/>
            <person name="Mondo S."/>
            <person name="Nolan M."/>
            <person name="Ohm R."/>
            <person name="Pangilinan J."/>
            <person name="Park H.-J.H."/>
            <person name="Ramirez L."/>
            <person name="Alfaro M."/>
            <person name="Sun H."/>
            <person name="Tritt A."/>
            <person name="Yoshinaga Y."/>
            <person name="Zwiers L.-H.L."/>
            <person name="Turgeon B.G."/>
            <person name="Goodwin S.B."/>
            <person name="Spatafora J.W."/>
            <person name="Crous P.W."/>
            <person name="Grigoriev I.V."/>
        </authorList>
    </citation>
    <scope>NUCLEOTIDE SEQUENCE [LARGE SCALE GENOMIC DNA]</scope>
    <source>
        <strain evidence="3 4">CBS 611.86</strain>
    </source>
</reference>
<feature type="compositionally biased region" description="Pro residues" evidence="1">
    <location>
        <begin position="203"/>
        <end position="213"/>
    </location>
</feature>
<name>A0A7C8M555_9PLEO</name>
<feature type="compositionally biased region" description="Polar residues" evidence="1">
    <location>
        <begin position="217"/>
        <end position="230"/>
    </location>
</feature>
<comment type="caution">
    <text evidence="3">The sequence shown here is derived from an EMBL/GenBank/DDBJ whole genome shotgun (WGS) entry which is preliminary data.</text>
</comment>
<keyword evidence="2" id="KW-0812">Transmembrane</keyword>
<evidence type="ECO:0000256" key="1">
    <source>
        <dbReference type="SAM" id="MobiDB-lite"/>
    </source>
</evidence>
<feature type="region of interest" description="Disordered" evidence="1">
    <location>
        <begin position="196"/>
        <end position="230"/>
    </location>
</feature>
<dbReference type="Proteomes" id="UP000481861">
    <property type="component" value="Unassembled WGS sequence"/>
</dbReference>
<dbReference type="EMBL" id="JAADJZ010000030">
    <property type="protein sequence ID" value="KAF2866023.1"/>
    <property type="molecule type" value="Genomic_DNA"/>
</dbReference>
<gene>
    <name evidence="3" type="ORF">BDV95DRAFT_623461</name>
</gene>
<organism evidence="3 4">
    <name type="scientific">Massariosphaeria phaeospora</name>
    <dbReference type="NCBI Taxonomy" id="100035"/>
    <lineage>
        <taxon>Eukaryota</taxon>
        <taxon>Fungi</taxon>
        <taxon>Dikarya</taxon>
        <taxon>Ascomycota</taxon>
        <taxon>Pezizomycotina</taxon>
        <taxon>Dothideomycetes</taxon>
        <taxon>Pleosporomycetidae</taxon>
        <taxon>Pleosporales</taxon>
        <taxon>Pleosporales incertae sedis</taxon>
        <taxon>Massariosphaeria</taxon>
    </lineage>
</organism>
<keyword evidence="2" id="KW-0472">Membrane</keyword>
<sequence>MRRMFEAIGRKQQFLWTAGLVTVPLAQTACSVVVFSQLNLHPLVRLFLVYLIPAFITLRSGLALLGYVHLAHSTMRLQDSTAYWMCRKAATISKSETFILGCCVIPAKWCFGPSYILFLGTVSTFSRGYIAHRYLEGKSSSALQVVASLAASTTHGTDTEGAAAGAIESLASVPHAQERIWNITVQTATYTATQHDMPLTPEQTPPPTPPPTPTYTGVTSAYTSSPVHQT</sequence>
<dbReference type="AlphaFoldDB" id="A0A7C8M555"/>
<evidence type="ECO:0000313" key="3">
    <source>
        <dbReference type="EMBL" id="KAF2866023.1"/>
    </source>
</evidence>
<proteinExistence type="predicted"/>
<keyword evidence="2" id="KW-1133">Transmembrane helix</keyword>
<evidence type="ECO:0000256" key="2">
    <source>
        <dbReference type="SAM" id="Phobius"/>
    </source>
</evidence>
<keyword evidence="4" id="KW-1185">Reference proteome</keyword>